<dbReference type="EMBL" id="FUXI01000021">
    <property type="protein sequence ID" value="SJZ91429.1"/>
    <property type="molecule type" value="Genomic_DNA"/>
</dbReference>
<dbReference type="Proteomes" id="UP000190328">
    <property type="component" value="Unassembled WGS sequence"/>
</dbReference>
<dbReference type="PROSITE" id="PS01124">
    <property type="entry name" value="HTH_ARAC_FAMILY_2"/>
    <property type="match status" value="1"/>
</dbReference>
<organism evidence="2 3">
    <name type="scientific">Pilibacter termitis</name>
    <dbReference type="NCBI Taxonomy" id="263852"/>
    <lineage>
        <taxon>Bacteria</taxon>
        <taxon>Bacillati</taxon>
        <taxon>Bacillota</taxon>
        <taxon>Bacilli</taxon>
        <taxon>Lactobacillales</taxon>
        <taxon>Enterococcaceae</taxon>
        <taxon>Pilibacter</taxon>
    </lineage>
</organism>
<proteinExistence type="predicted"/>
<name>A0A1T4PIV8_9ENTE</name>
<dbReference type="AlphaFoldDB" id="A0A1T4PIV8"/>
<keyword evidence="3" id="KW-1185">Reference proteome</keyword>
<dbReference type="RefSeq" id="WP_078807741.1">
    <property type="nucleotide sequence ID" value="NZ_FUXI01000021.1"/>
</dbReference>
<gene>
    <name evidence="2" type="ORF">SAMN02745116_01812</name>
</gene>
<evidence type="ECO:0000259" key="1">
    <source>
        <dbReference type="PROSITE" id="PS01124"/>
    </source>
</evidence>
<dbReference type="Gene3D" id="1.10.10.60">
    <property type="entry name" value="Homeodomain-like"/>
    <property type="match status" value="1"/>
</dbReference>
<sequence>MEKFIVNKLKQFSKKNQVPFIYFLDKNGEILFKKHQNDFFENYNEFEVWEQKFTHKCIISFHLHLEETAIFLDSFNLLIACQNIYDNEQKIGVLALGGFRLQHFDYREIKLSYEHWELFDKLPVILSKKELIERTSRFFSSTKNVQLESNFQKIIELLSNEMHIKHTLNSISNIFHLSPSTIKRLFQLHTGYSFTTFYTEMKIKKALQMRTEGLAYHKILEYLGYKESKCFLEKLKKRLRDDVEDSI</sequence>
<feature type="domain" description="HTH araC/xylS-type" evidence="1">
    <location>
        <begin position="152"/>
        <end position="239"/>
    </location>
</feature>
<evidence type="ECO:0000313" key="3">
    <source>
        <dbReference type="Proteomes" id="UP000190328"/>
    </source>
</evidence>
<dbReference type="OrthoDB" id="342399at2"/>
<dbReference type="InterPro" id="IPR018060">
    <property type="entry name" value="HTH_AraC"/>
</dbReference>
<accession>A0A1T4PIV8</accession>
<evidence type="ECO:0000313" key="2">
    <source>
        <dbReference type="EMBL" id="SJZ91429.1"/>
    </source>
</evidence>
<protein>
    <recommendedName>
        <fullName evidence="1">HTH araC/xylS-type domain-containing protein</fullName>
    </recommendedName>
</protein>
<dbReference type="GO" id="GO:0043565">
    <property type="term" value="F:sequence-specific DNA binding"/>
    <property type="evidence" value="ECO:0007669"/>
    <property type="project" value="InterPro"/>
</dbReference>
<dbReference type="GO" id="GO:0003700">
    <property type="term" value="F:DNA-binding transcription factor activity"/>
    <property type="evidence" value="ECO:0007669"/>
    <property type="project" value="InterPro"/>
</dbReference>
<reference evidence="2 3" key="1">
    <citation type="submission" date="2017-02" db="EMBL/GenBank/DDBJ databases">
        <authorList>
            <person name="Peterson S.W."/>
        </authorList>
    </citation>
    <scope>NUCLEOTIDE SEQUENCE [LARGE SCALE GENOMIC DNA]</scope>
    <source>
        <strain evidence="2 3">ATCC BAA-1030</strain>
    </source>
</reference>